<evidence type="ECO:0000259" key="9">
    <source>
        <dbReference type="PROSITE" id="PS50850"/>
    </source>
</evidence>
<evidence type="ECO:0000256" key="1">
    <source>
        <dbReference type="ARBA" id="ARBA00004651"/>
    </source>
</evidence>
<reference evidence="10" key="1">
    <citation type="journal article" date="2014" name="Int. J. Syst. Evol. Microbiol.">
        <title>Complete genome sequence of Corynebacterium casei LMG S-19264T (=DSM 44701T), isolated from a smear-ripened cheese.</title>
        <authorList>
            <consortium name="US DOE Joint Genome Institute (JGI-PGF)"/>
            <person name="Walter F."/>
            <person name="Albersmeier A."/>
            <person name="Kalinowski J."/>
            <person name="Ruckert C."/>
        </authorList>
    </citation>
    <scope>NUCLEOTIDE SEQUENCE</scope>
    <source>
        <strain evidence="10">CCM 7905</strain>
    </source>
</reference>
<dbReference type="GO" id="GO:0022857">
    <property type="term" value="F:transmembrane transporter activity"/>
    <property type="evidence" value="ECO:0007669"/>
    <property type="project" value="InterPro"/>
</dbReference>
<feature type="transmembrane region" description="Helical" evidence="8">
    <location>
        <begin position="52"/>
        <end position="72"/>
    </location>
</feature>
<dbReference type="AlphaFoldDB" id="A0A917G016"/>
<evidence type="ECO:0000256" key="6">
    <source>
        <dbReference type="ARBA" id="ARBA00058119"/>
    </source>
</evidence>
<gene>
    <name evidence="10" type="ORF">GCM10007304_32770</name>
</gene>
<comment type="caution">
    <text evidence="10">The sequence shown here is derived from an EMBL/GenBank/DDBJ whole genome shotgun (WGS) entry which is preliminary data.</text>
</comment>
<dbReference type="PROSITE" id="PS50850">
    <property type="entry name" value="MFS"/>
    <property type="match status" value="1"/>
</dbReference>
<dbReference type="FunFam" id="1.20.1250.20:FF:000126">
    <property type="entry name" value="MFS transporter permease"/>
    <property type="match status" value="1"/>
</dbReference>
<dbReference type="InterPro" id="IPR011701">
    <property type="entry name" value="MFS"/>
</dbReference>
<feature type="transmembrane region" description="Helical" evidence="8">
    <location>
        <begin position="248"/>
        <end position="269"/>
    </location>
</feature>
<dbReference type="InterPro" id="IPR020846">
    <property type="entry name" value="MFS_dom"/>
</dbReference>
<feature type="transmembrane region" description="Helical" evidence="8">
    <location>
        <begin position="289"/>
        <end position="309"/>
    </location>
</feature>
<evidence type="ECO:0000256" key="7">
    <source>
        <dbReference type="ARBA" id="ARBA00074139"/>
    </source>
</evidence>
<feature type="transmembrane region" description="Helical" evidence="8">
    <location>
        <begin position="178"/>
        <end position="201"/>
    </location>
</feature>
<keyword evidence="11" id="KW-1185">Reference proteome</keyword>
<evidence type="ECO:0000313" key="10">
    <source>
        <dbReference type="EMBL" id="GGG16123.1"/>
    </source>
</evidence>
<comment type="function">
    <text evidence="6">Component of the tartrate utilization system and may allow entry of tartrate and tartrate dehydrogenase.</text>
</comment>
<accession>A0A917G016</accession>
<proteinExistence type="predicted"/>
<feature type="transmembrane region" description="Helical" evidence="8">
    <location>
        <begin position="321"/>
        <end position="339"/>
    </location>
</feature>
<dbReference type="CDD" id="cd17319">
    <property type="entry name" value="MFS_ExuT_GudP_like"/>
    <property type="match status" value="1"/>
</dbReference>
<dbReference type="Proteomes" id="UP000654257">
    <property type="component" value="Unassembled WGS sequence"/>
</dbReference>
<keyword evidence="5 8" id="KW-0472">Membrane</keyword>
<comment type="subcellular location">
    <subcellularLocation>
        <location evidence="1">Cell membrane</location>
        <topology evidence="1">Multi-pass membrane protein</topology>
    </subcellularLocation>
</comment>
<protein>
    <recommendedName>
        <fullName evidence="7">Putative tartrate transporter</fullName>
    </recommendedName>
</protein>
<dbReference type="PANTHER" id="PTHR43791">
    <property type="entry name" value="PERMEASE-RELATED"/>
    <property type="match status" value="1"/>
</dbReference>
<feature type="transmembrane region" description="Helical" evidence="8">
    <location>
        <begin position="409"/>
        <end position="429"/>
    </location>
</feature>
<keyword evidence="4 8" id="KW-1133">Transmembrane helix</keyword>
<feature type="transmembrane region" description="Helical" evidence="8">
    <location>
        <begin position="109"/>
        <end position="135"/>
    </location>
</feature>
<evidence type="ECO:0000313" key="11">
    <source>
        <dbReference type="Proteomes" id="UP000654257"/>
    </source>
</evidence>
<feature type="transmembrane region" description="Helical" evidence="8">
    <location>
        <begin position="84"/>
        <end position="103"/>
    </location>
</feature>
<evidence type="ECO:0000256" key="5">
    <source>
        <dbReference type="ARBA" id="ARBA00023136"/>
    </source>
</evidence>
<dbReference type="EMBL" id="BMCU01000003">
    <property type="protein sequence ID" value="GGG16123.1"/>
    <property type="molecule type" value="Genomic_DNA"/>
</dbReference>
<feature type="transmembrane region" description="Helical" evidence="8">
    <location>
        <begin position="15"/>
        <end position="32"/>
    </location>
</feature>
<reference evidence="10" key="2">
    <citation type="submission" date="2020-09" db="EMBL/GenBank/DDBJ databases">
        <authorList>
            <person name="Sun Q."/>
            <person name="Sedlacek I."/>
        </authorList>
    </citation>
    <scope>NUCLEOTIDE SEQUENCE</scope>
    <source>
        <strain evidence="10">CCM 7905</strain>
    </source>
</reference>
<dbReference type="InterPro" id="IPR036259">
    <property type="entry name" value="MFS_trans_sf"/>
</dbReference>
<feature type="domain" description="Major facilitator superfamily (MFS) profile" evidence="9">
    <location>
        <begin position="19"/>
        <end position="433"/>
    </location>
</feature>
<dbReference type="Gene3D" id="1.20.1250.20">
    <property type="entry name" value="MFS general substrate transporter like domains"/>
    <property type="match status" value="2"/>
</dbReference>
<dbReference type="Pfam" id="PF07690">
    <property type="entry name" value="MFS_1"/>
    <property type="match status" value="1"/>
</dbReference>
<dbReference type="PANTHER" id="PTHR43791:SF36">
    <property type="entry name" value="TRANSPORTER, PUTATIVE (AFU_ORTHOLOGUE AFUA_6G08340)-RELATED"/>
    <property type="match status" value="1"/>
</dbReference>
<evidence type="ECO:0000256" key="8">
    <source>
        <dbReference type="SAM" id="Phobius"/>
    </source>
</evidence>
<keyword evidence="3 8" id="KW-0812">Transmembrane</keyword>
<dbReference type="FunFam" id="1.20.1250.20:FF:000018">
    <property type="entry name" value="MFS transporter permease"/>
    <property type="match status" value="1"/>
</dbReference>
<feature type="transmembrane region" description="Helical" evidence="8">
    <location>
        <begin position="375"/>
        <end position="397"/>
    </location>
</feature>
<feature type="transmembrane region" description="Helical" evidence="8">
    <location>
        <begin position="345"/>
        <end position="363"/>
    </location>
</feature>
<evidence type="ECO:0000256" key="3">
    <source>
        <dbReference type="ARBA" id="ARBA00022692"/>
    </source>
</evidence>
<dbReference type="SUPFAM" id="SSF103473">
    <property type="entry name" value="MFS general substrate transporter"/>
    <property type="match status" value="1"/>
</dbReference>
<dbReference type="GO" id="GO:0005886">
    <property type="term" value="C:plasma membrane"/>
    <property type="evidence" value="ECO:0007669"/>
    <property type="project" value="UniProtKB-SubCell"/>
</dbReference>
<sequence length="452" mass="48864">MTTYSPATLRAIKKATVRLLPLMGLLYFFNYLDRVNVGYAALRMNEDLGLSSAAYGLGAGLFFIGYFIFEVPSNLMLHKVGARVWIARIAITWGILATCMAFVNSSETFYLVRFLTGIAEAGLFPGLILFLTYWFPRARRAKITAMFILAIPLSSVFGAPVSSLLLQHGGGWLGFEQSWRVMFFLEGIPPIIIGICTLFLLPNRPRDAKWLTAEEKSELTQVIDAEDAQQVQGRGHMPLKRALTSSRVVGLAITYFGITYGLYAMSFFLPQIISGFQESFGSKLSLLQIGLVTAIPFGIGAVAMLLNAWHSDKTSERRFHTAIPVVVGAVGIAVAMNLGSPSTTVVAISVGAAGIFAALAVFWQLPSAFLTGTAAAGGIAMINSFGNLSGFVGPYLTGWLHDLTGNYKAGMFLVAGFMLLSAAIVYKLGRTRDDEGLQNASPDLAPRVHQAT</sequence>
<name>A0A917G016_9NOCA</name>
<feature type="transmembrane region" description="Helical" evidence="8">
    <location>
        <begin position="147"/>
        <end position="166"/>
    </location>
</feature>
<evidence type="ECO:0000256" key="2">
    <source>
        <dbReference type="ARBA" id="ARBA00022448"/>
    </source>
</evidence>
<organism evidence="10 11">
    <name type="scientific">Rhodococcoides trifolii</name>
    <dbReference type="NCBI Taxonomy" id="908250"/>
    <lineage>
        <taxon>Bacteria</taxon>
        <taxon>Bacillati</taxon>
        <taxon>Actinomycetota</taxon>
        <taxon>Actinomycetes</taxon>
        <taxon>Mycobacteriales</taxon>
        <taxon>Nocardiaceae</taxon>
        <taxon>Rhodococcoides</taxon>
    </lineage>
</organism>
<keyword evidence="2" id="KW-0813">Transport</keyword>
<evidence type="ECO:0000256" key="4">
    <source>
        <dbReference type="ARBA" id="ARBA00022989"/>
    </source>
</evidence>